<dbReference type="Pfam" id="PF01471">
    <property type="entry name" value="PG_binding_1"/>
    <property type="match status" value="1"/>
</dbReference>
<dbReference type="HOGENOM" id="CLU_035402_0_2_6"/>
<dbReference type="InterPro" id="IPR036365">
    <property type="entry name" value="PGBD-like_sf"/>
</dbReference>
<accession>H8L3V5</accession>
<dbReference type="RefSeq" id="WP_014401916.1">
    <property type="nucleotide sequence ID" value="NC_017033.1"/>
</dbReference>
<dbReference type="GO" id="GO:0008933">
    <property type="term" value="F:peptidoglycan lytic transglycosylase activity"/>
    <property type="evidence" value="ECO:0007669"/>
    <property type="project" value="TreeGrafter"/>
</dbReference>
<evidence type="ECO:0000256" key="2">
    <source>
        <dbReference type="SAM" id="SignalP"/>
    </source>
</evidence>
<dbReference type="eggNOG" id="COG2951">
    <property type="taxonomic scope" value="Bacteria"/>
</dbReference>
<dbReference type="PANTHER" id="PTHR30163:SF10">
    <property type="entry name" value="TRANSGLYCOLASE-RELATED"/>
    <property type="match status" value="1"/>
</dbReference>
<dbReference type="OrthoDB" id="9772911at2"/>
<name>H8L3V5_FRAAD</name>
<reference evidence="5" key="1">
    <citation type="submission" date="2012-02" db="EMBL/GenBank/DDBJ databases">
        <title>The complete genome of Frateuria aurantia DSM 6220.</title>
        <authorList>
            <consortium name="US DOE Joint Genome Institute (JGI-PGF)"/>
            <person name="Lucas S."/>
            <person name="Copeland A."/>
            <person name="Lapidus A."/>
            <person name="Glavina del Rio T."/>
            <person name="Dalin E."/>
            <person name="Tice H."/>
            <person name="Bruce D."/>
            <person name="Goodwin L."/>
            <person name="Pitluck S."/>
            <person name="Peters L."/>
            <person name="Ovchinnikova G."/>
            <person name="Teshima H."/>
            <person name="Kyrpides N."/>
            <person name="Mavromatis K."/>
            <person name="Ivanova N."/>
            <person name="Brettin T."/>
            <person name="Detter J.C."/>
            <person name="Han C."/>
            <person name="Larimer F."/>
            <person name="Land M."/>
            <person name="Hauser L."/>
            <person name="Markowitz V."/>
            <person name="Cheng J.-F."/>
            <person name="Hugenholtz P."/>
            <person name="Woyke T."/>
            <person name="Wu D."/>
            <person name="Brambilla E."/>
            <person name="Klenk H.-P."/>
            <person name="Eisen J.A."/>
        </authorList>
    </citation>
    <scope>NUCLEOTIDE SEQUENCE</scope>
    <source>
        <strain evidence="5">DSM 6220</strain>
    </source>
</reference>
<organism evidence="5 6">
    <name type="scientific">Frateuria aurantia (strain ATCC 33424 / DSM 6220 / KCTC 2777 / LMG 1558 / NBRC 3245 / NCIMB 13370)</name>
    <name type="common">Acetobacter aurantius</name>
    <dbReference type="NCBI Taxonomy" id="767434"/>
    <lineage>
        <taxon>Bacteria</taxon>
        <taxon>Pseudomonadati</taxon>
        <taxon>Pseudomonadota</taxon>
        <taxon>Gammaproteobacteria</taxon>
        <taxon>Lysobacterales</taxon>
        <taxon>Rhodanobacteraceae</taxon>
        <taxon>Frateuria</taxon>
    </lineage>
</organism>
<proteinExistence type="predicted"/>
<keyword evidence="2" id="KW-0732">Signal</keyword>
<dbReference type="STRING" id="767434.Fraau_0422"/>
<protein>
    <submittedName>
        <fullName evidence="5">Lytic murein transglycosylase</fullName>
    </submittedName>
</protein>
<keyword evidence="6" id="KW-1185">Reference proteome</keyword>
<dbReference type="KEGG" id="fau:Fraau_0422"/>
<dbReference type="Proteomes" id="UP000005234">
    <property type="component" value="Chromosome"/>
</dbReference>
<dbReference type="InterPro" id="IPR023346">
    <property type="entry name" value="Lysozyme-like_dom_sf"/>
</dbReference>
<sequence>MLARRLRLRAALVLMGLSVPLAGAAEGAAVTPAAFAHCLDELSAQGPAHQVSASVFHAYTRDLSPDDSVLAALDRQPEFSTPIWDYLSGLVDAERVADGRAALRQWQAPLAAIERRYGVDPATVVAVWGVESNFGRQRGSRPLLRSLATLSCAGRRQAFFRGELFATLRILQHGDIAPEQLTGSWAGAFGQTQFMPSTFERIAVDFDGDGRRDLVGSAVDALASTAHYLARSGWQRGESWGLPARLPAGYQPPVSGRRDTRSLGFWRRQGLRALSGAGLPAGDQSAALLQPAGPEGPAFLVFRNFNAIYSYNASISYTLAIALLSDRLRGLPAPTLAWPTDDPGTSRAERREIQQRLLDLGYPLGAADGMIGDKTREAIQAEQRKRGLPADGRAGQRILQRLRMSSPAASTTSVAGGAGAVSK</sequence>
<dbReference type="CDD" id="cd13399">
    <property type="entry name" value="Slt35-like"/>
    <property type="match status" value="1"/>
</dbReference>
<dbReference type="Gene3D" id="1.10.101.10">
    <property type="entry name" value="PGBD-like superfamily/PGBD"/>
    <property type="match status" value="1"/>
</dbReference>
<dbReference type="InterPro" id="IPR011970">
    <property type="entry name" value="MltB_2"/>
</dbReference>
<dbReference type="eggNOG" id="COG3409">
    <property type="taxonomic scope" value="Bacteria"/>
</dbReference>
<dbReference type="NCBIfam" id="TIGR02283">
    <property type="entry name" value="MltB_2"/>
    <property type="match status" value="1"/>
</dbReference>
<feature type="domain" description="Transglycosylase SLT" evidence="4">
    <location>
        <begin position="35"/>
        <end position="326"/>
    </location>
</feature>
<feature type="domain" description="Peptidoglycan binding-like" evidence="3">
    <location>
        <begin position="347"/>
        <end position="402"/>
    </location>
</feature>
<feature type="signal peptide" evidence="2">
    <location>
        <begin position="1"/>
        <end position="24"/>
    </location>
</feature>
<evidence type="ECO:0000313" key="5">
    <source>
        <dbReference type="EMBL" id="AFC84910.1"/>
    </source>
</evidence>
<dbReference type="Pfam" id="PF13406">
    <property type="entry name" value="SLT_2"/>
    <property type="match status" value="1"/>
</dbReference>
<feature type="compositionally biased region" description="Low complexity" evidence="1">
    <location>
        <begin position="405"/>
        <end position="415"/>
    </location>
</feature>
<dbReference type="InterPro" id="IPR036366">
    <property type="entry name" value="PGBDSf"/>
</dbReference>
<evidence type="ECO:0000313" key="6">
    <source>
        <dbReference type="Proteomes" id="UP000005234"/>
    </source>
</evidence>
<dbReference type="SUPFAM" id="SSF53955">
    <property type="entry name" value="Lysozyme-like"/>
    <property type="match status" value="1"/>
</dbReference>
<evidence type="ECO:0000256" key="1">
    <source>
        <dbReference type="SAM" id="MobiDB-lite"/>
    </source>
</evidence>
<dbReference type="InterPro" id="IPR002477">
    <property type="entry name" value="Peptidoglycan-bd-like"/>
</dbReference>
<dbReference type="EMBL" id="CP003350">
    <property type="protein sequence ID" value="AFC84910.1"/>
    <property type="molecule type" value="Genomic_DNA"/>
</dbReference>
<gene>
    <name evidence="5" type="ordered locus">Fraau_0422</name>
</gene>
<dbReference type="InterPro" id="IPR031304">
    <property type="entry name" value="SLT_2"/>
</dbReference>
<feature type="chain" id="PRO_5003615620" evidence="2">
    <location>
        <begin position="25"/>
        <end position="423"/>
    </location>
</feature>
<feature type="region of interest" description="Disordered" evidence="1">
    <location>
        <begin position="402"/>
        <end position="423"/>
    </location>
</feature>
<dbReference type="SUPFAM" id="SSF47090">
    <property type="entry name" value="PGBD-like"/>
    <property type="match status" value="1"/>
</dbReference>
<dbReference type="PANTHER" id="PTHR30163">
    <property type="entry name" value="MEMBRANE-BOUND LYTIC MUREIN TRANSGLYCOSYLASE B"/>
    <property type="match status" value="1"/>
</dbReference>
<dbReference type="InterPro" id="IPR043426">
    <property type="entry name" value="MltB-like"/>
</dbReference>
<dbReference type="FunFam" id="1.10.8.350:FF:000001">
    <property type="entry name" value="Lytic murein transglycosylase B"/>
    <property type="match status" value="1"/>
</dbReference>
<dbReference type="AlphaFoldDB" id="H8L3V5"/>
<dbReference type="Gene3D" id="1.10.8.350">
    <property type="entry name" value="Bacterial muramidase"/>
    <property type="match status" value="1"/>
</dbReference>
<dbReference type="Gene3D" id="1.10.530.10">
    <property type="match status" value="1"/>
</dbReference>
<evidence type="ECO:0000259" key="3">
    <source>
        <dbReference type="Pfam" id="PF01471"/>
    </source>
</evidence>
<dbReference type="GO" id="GO:0009253">
    <property type="term" value="P:peptidoglycan catabolic process"/>
    <property type="evidence" value="ECO:0007669"/>
    <property type="project" value="TreeGrafter"/>
</dbReference>
<evidence type="ECO:0000259" key="4">
    <source>
        <dbReference type="Pfam" id="PF13406"/>
    </source>
</evidence>